<keyword evidence="2" id="KW-1133">Transmembrane helix</keyword>
<keyword evidence="2" id="KW-0472">Membrane</keyword>
<evidence type="ECO:0000313" key="4">
    <source>
        <dbReference type="EMBL" id="KAB1278185.1"/>
    </source>
</evidence>
<dbReference type="AlphaFoldDB" id="A0A5N4E4C5"/>
<dbReference type="GO" id="GO:0016018">
    <property type="term" value="F:cyclosporin A binding"/>
    <property type="evidence" value="ECO:0007669"/>
    <property type="project" value="TreeGrafter"/>
</dbReference>
<organism evidence="4 5">
    <name type="scientific">Camelus dromedarius</name>
    <name type="common">Dromedary</name>
    <name type="synonym">Arabian camel</name>
    <dbReference type="NCBI Taxonomy" id="9838"/>
    <lineage>
        <taxon>Eukaryota</taxon>
        <taxon>Metazoa</taxon>
        <taxon>Chordata</taxon>
        <taxon>Craniata</taxon>
        <taxon>Vertebrata</taxon>
        <taxon>Euteleostomi</taxon>
        <taxon>Mammalia</taxon>
        <taxon>Eutheria</taxon>
        <taxon>Laurasiatheria</taxon>
        <taxon>Artiodactyla</taxon>
        <taxon>Tylopoda</taxon>
        <taxon>Camelidae</taxon>
        <taxon>Camelus</taxon>
    </lineage>
</organism>
<gene>
    <name evidence="4" type="ORF">Cadr_000005358</name>
</gene>
<dbReference type="PRINTS" id="PR00153">
    <property type="entry name" value="CSAPPISMRASE"/>
</dbReference>
<name>A0A5N4E4C5_CAMDR</name>
<dbReference type="PANTHER" id="PTHR11071">
    <property type="entry name" value="PEPTIDYL-PROLYL CIS-TRANS ISOMERASE"/>
    <property type="match status" value="1"/>
</dbReference>
<dbReference type="Gene3D" id="2.40.100.10">
    <property type="entry name" value="Cyclophilin-like"/>
    <property type="match status" value="1"/>
</dbReference>
<comment type="caution">
    <text evidence="4">The sequence shown here is derived from an EMBL/GenBank/DDBJ whole genome shotgun (WGS) entry which is preliminary data.</text>
</comment>
<dbReference type="InterPro" id="IPR002130">
    <property type="entry name" value="Cyclophilin-type_PPIase_dom"/>
</dbReference>
<comment type="similarity">
    <text evidence="1">Belongs to the cyclophilin-type PPIase family.</text>
</comment>
<keyword evidence="1" id="KW-0697">Rotamase</keyword>
<sequence>MFFDIAVHDKSLDHVSFKLVVTLCAIMALVAKCKSIYREKFDDESFILKLMGFGILSMANAGPNTNCFWLFICTAKTEWLDGKPLVFGKVEEDMNTVEAMECFSPEMVEPPRSSPLLTPDNSNKFVLCLT</sequence>
<protein>
    <recommendedName>
        <fullName evidence="1">Peptidyl-prolyl cis-trans isomerase</fullName>
        <shortName evidence="1">PPIase</shortName>
        <ecNumber evidence="1">5.2.1.8</ecNumber>
    </recommendedName>
</protein>
<proteinExistence type="inferred from homology"/>
<dbReference type="InterPro" id="IPR029000">
    <property type="entry name" value="Cyclophilin-like_dom_sf"/>
</dbReference>
<dbReference type="GO" id="GO:0006457">
    <property type="term" value="P:protein folding"/>
    <property type="evidence" value="ECO:0007669"/>
    <property type="project" value="TreeGrafter"/>
</dbReference>
<dbReference type="PANTHER" id="PTHR11071:SF490">
    <property type="entry name" value="PEPTIDYL-PROLYL CIS-TRANS ISOMERASE A"/>
    <property type="match status" value="1"/>
</dbReference>
<keyword evidence="1 4" id="KW-0413">Isomerase</keyword>
<comment type="catalytic activity">
    <reaction evidence="1">
        <text>[protein]-peptidylproline (omega=180) = [protein]-peptidylproline (omega=0)</text>
        <dbReference type="Rhea" id="RHEA:16237"/>
        <dbReference type="Rhea" id="RHEA-COMP:10747"/>
        <dbReference type="Rhea" id="RHEA-COMP:10748"/>
        <dbReference type="ChEBI" id="CHEBI:83833"/>
        <dbReference type="ChEBI" id="CHEBI:83834"/>
        <dbReference type="EC" id="5.2.1.8"/>
    </reaction>
</comment>
<dbReference type="EC" id="5.2.1.8" evidence="1"/>
<dbReference type="GO" id="GO:0003755">
    <property type="term" value="F:peptidyl-prolyl cis-trans isomerase activity"/>
    <property type="evidence" value="ECO:0007669"/>
    <property type="project" value="UniProtKB-UniRule"/>
</dbReference>
<reference evidence="4 5" key="1">
    <citation type="journal article" date="2019" name="Mol. Ecol. Resour.">
        <title>Improving Illumina assemblies with Hi-C and long reads: an example with the North African dromedary.</title>
        <authorList>
            <person name="Elbers J.P."/>
            <person name="Rogers M.F."/>
            <person name="Perelman P.L."/>
            <person name="Proskuryakova A.A."/>
            <person name="Serdyukova N.A."/>
            <person name="Johnson W.E."/>
            <person name="Horin P."/>
            <person name="Corander J."/>
            <person name="Murphy D."/>
            <person name="Burger P.A."/>
        </authorList>
    </citation>
    <scope>NUCLEOTIDE SEQUENCE [LARGE SCALE GENOMIC DNA]</scope>
    <source>
        <strain evidence="4">Drom800</strain>
        <tissue evidence="4">Blood</tissue>
    </source>
</reference>
<evidence type="ECO:0000256" key="1">
    <source>
        <dbReference type="RuleBase" id="RU363019"/>
    </source>
</evidence>
<feature type="domain" description="PPIase cyclophilin-type" evidence="3">
    <location>
        <begin position="34"/>
        <end position="122"/>
    </location>
</feature>
<dbReference type="SUPFAM" id="SSF50891">
    <property type="entry name" value="Cyclophilin-like"/>
    <property type="match status" value="1"/>
</dbReference>
<dbReference type="EMBL" id="JWIN03000006">
    <property type="protein sequence ID" value="KAB1278185.1"/>
    <property type="molecule type" value="Genomic_DNA"/>
</dbReference>
<accession>A0A5N4E4C5</accession>
<dbReference type="Proteomes" id="UP000299084">
    <property type="component" value="Unassembled WGS sequence"/>
</dbReference>
<evidence type="ECO:0000256" key="2">
    <source>
        <dbReference type="SAM" id="Phobius"/>
    </source>
</evidence>
<keyword evidence="2" id="KW-0812">Transmembrane</keyword>
<dbReference type="PROSITE" id="PS50072">
    <property type="entry name" value="CSA_PPIASE_2"/>
    <property type="match status" value="1"/>
</dbReference>
<dbReference type="Pfam" id="PF00160">
    <property type="entry name" value="Pro_isomerase"/>
    <property type="match status" value="1"/>
</dbReference>
<keyword evidence="5" id="KW-1185">Reference proteome</keyword>
<evidence type="ECO:0000259" key="3">
    <source>
        <dbReference type="PROSITE" id="PS50072"/>
    </source>
</evidence>
<dbReference type="GO" id="GO:0005737">
    <property type="term" value="C:cytoplasm"/>
    <property type="evidence" value="ECO:0007669"/>
    <property type="project" value="TreeGrafter"/>
</dbReference>
<comment type="function">
    <text evidence="1">PPIases accelerate the folding of proteins. It catalyzes the cis-trans isomerization of proline imidic peptide bonds in oligopeptides.</text>
</comment>
<feature type="transmembrane region" description="Helical" evidence="2">
    <location>
        <begin position="15"/>
        <end position="31"/>
    </location>
</feature>
<evidence type="ECO:0000313" key="5">
    <source>
        <dbReference type="Proteomes" id="UP000299084"/>
    </source>
</evidence>